<dbReference type="Proteomes" id="UP000184111">
    <property type="component" value="Unassembled WGS sequence"/>
</dbReference>
<organism evidence="1 2">
    <name type="scientific">Actinacidiphila paucisporea</name>
    <dbReference type="NCBI Taxonomy" id="310782"/>
    <lineage>
        <taxon>Bacteria</taxon>
        <taxon>Bacillati</taxon>
        <taxon>Actinomycetota</taxon>
        <taxon>Actinomycetes</taxon>
        <taxon>Kitasatosporales</taxon>
        <taxon>Streptomycetaceae</taxon>
        <taxon>Actinacidiphila</taxon>
    </lineage>
</organism>
<accession>A0A1M7N2Q8</accession>
<name>A0A1M7N2Q8_9ACTN</name>
<dbReference type="EMBL" id="FRBI01000017">
    <property type="protein sequence ID" value="SHM97808.1"/>
    <property type="molecule type" value="Genomic_DNA"/>
</dbReference>
<gene>
    <name evidence="1" type="ORF">SAMN05216499_117109</name>
</gene>
<dbReference type="SUPFAM" id="SSF52058">
    <property type="entry name" value="L domain-like"/>
    <property type="match status" value="1"/>
</dbReference>
<keyword evidence="2" id="KW-1185">Reference proteome</keyword>
<reference evidence="1 2" key="1">
    <citation type="submission" date="2016-11" db="EMBL/GenBank/DDBJ databases">
        <authorList>
            <person name="Jaros S."/>
            <person name="Januszkiewicz K."/>
            <person name="Wedrychowicz H."/>
        </authorList>
    </citation>
    <scope>NUCLEOTIDE SEQUENCE [LARGE SCALE GENOMIC DNA]</scope>
    <source>
        <strain evidence="1 2">CGMCC 4.2025</strain>
    </source>
</reference>
<evidence type="ECO:0008006" key="3">
    <source>
        <dbReference type="Google" id="ProtNLM"/>
    </source>
</evidence>
<dbReference type="STRING" id="310782.SAMN05216499_117109"/>
<dbReference type="Gene3D" id="3.80.10.10">
    <property type="entry name" value="Ribonuclease Inhibitor"/>
    <property type="match status" value="1"/>
</dbReference>
<protein>
    <recommendedName>
        <fullName evidence="3">Leucine-rich repeat domain-containing protein</fullName>
    </recommendedName>
</protein>
<evidence type="ECO:0000313" key="2">
    <source>
        <dbReference type="Proteomes" id="UP000184111"/>
    </source>
</evidence>
<evidence type="ECO:0000313" key="1">
    <source>
        <dbReference type="EMBL" id="SHM97808.1"/>
    </source>
</evidence>
<dbReference type="RefSeq" id="WP_235002384.1">
    <property type="nucleotide sequence ID" value="NZ_FRBI01000017.1"/>
</dbReference>
<sequence>MESSPLALIEDAVADGRELFKPLVELTAEERRQVITLPPTIARLKAVRHLVLYGSNLVRIPPEIGQMESLEEFSPYTSHRLHWFPYELTRCRNLMRSTVSTRSLYGNIKLCPHFPLLRERELWAAEPDAGHIEPGAWGGEAIRSCSVCDQTLPLSGPHQVWISLRVATDVLPLLANACSPVCIEALPEPPTNYVATPHRGGQEVAQPPTRY</sequence>
<proteinExistence type="predicted"/>
<dbReference type="InterPro" id="IPR032675">
    <property type="entry name" value="LRR_dom_sf"/>
</dbReference>
<dbReference type="AlphaFoldDB" id="A0A1M7N2Q8"/>